<organism evidence="3 4">
    <name type="scientific">Labilithrix luteola</name>
    <dbReference type="NCBI Taxonomy" id="1391654"/>
    <lineage>
        <taxon>Bacteria</taxon>
        <taxon>Pseudomonadati</taxon>
        <taxon>Myxococcota</taxon>
        <taxon>Polyangia</taxon>
        <taxon>Polyangiales</taxon>
        <taxon>Labilitrichaceae</taxon>
        <taxon>Labilithrix</taxon>
    </lineage>
</organism>
<dbReference type="PANTHER" id="PTHR43364">
    <property type="entry name" value="NADH-SPECIFIC METHYLGLYOXAL REDUCTASE-RELATED"/>
    <property type="match status" value="1"/>
</dbReference>
<dbReference type="GO" id="GO:0016491">
    <property type="term" value="F:oxidoreductase activity"/>
    <property type="evidence" value="ECO:0007669"/>
    <property type="project" value="UniProtKB-KW"/>
</dbReference>
<reference evidence="3 4" key="1">
    <citation type="submission" date="2015-08" db="EMBL/GenBank/DDBJ databases">
        <authorList>
            <person name="Babu N.S."/>
            <person name="Beckwith C.J."/>
            <person name="Beseler K.G."/>
            <person name="Brison A."/>
            <person name="Carone J.V."/>
            <person name="Caskin T.P."/>
            <person name="Diamond M."/>
            <person name="Durham M.E."/>
            <person name="Foxe J.M."/>
            <person name="Go M."/>
            <person name="Henderson B.A."/>
            <person name="Jones I.B."/>
            <person name="McGettigan J.A."/>
            <person name="Micheletti S.J."/>
            <person name="Nasrallah M.E."/>
            <person name="Ortiz D."/>
            <person name="Piller C.R."/>
            <person name="Privatt S.R."/>
            <person name="Schneider S.L."/>
            <person name="Sharp S."/>
            <person name="Smith T.C."/>
            <person name="Stanton J.D."/>
            <person name="Ullery H.E."/>
            <person name="Wilson R.J."/>
            <person name="Serrano M.G."/>
            <person name="Buck G."/>
            <person name="Lee V."/>
            <person name="Wang Y."/>
            <person name="Carvalho R."/>
            <person name="Voegtly L."/>
            <person name="Shi R."/>
            <person name="Duckworth R."/>
            <person name="Johnson A."/>
            <person name="Loviza R."/>
            <person name="Walstead R."/>
            <person name="Shah Z."/>
            <person name="Kiflezghi M."/>
            <person name="Wade K."/>
            <person name="Ball S.L."/>
            <person name="Bradley K.W."/>
            <person name="Asai D.J."/>
            <person name="Bowman C.A."/>
            <person name="Russell D.A."/>
            <person name="Pope W.H."/>
            <person name="Jacobs-Sera D."/>
            <person name="Hendrix R.W."/>
            <person name="Hatfull G.F."/>
        </authorList>
    </citation>
    <scope>NUCLEOTIDE SEQUENCE [LARGE SCALE GENOMIC DNA]</scope>
    <source>
        <strain evidence="3 4">DSM 27648</strain>
    </source>
</reference>
<dbReference type="SUPFAM" id="SSF51430">
    <property type="entry name" value="NAD(P)-linked oxidoreductase"/>
    <property type="match status" value="1"/>
</dbReference>
<dbReference type="InterPro" id="IPR050523">
    <property type="entry name" value="AKR_Detox_Biosynth"/>
</dbReference>
<dbReference type="Pfam" id="PF00248">
    <property type="entry name" value="Aldo_ket_red"/>
    <property type="match status" value="1"/>
</dbReference>
<gene>
    <name evidence="3" type="ORF">AKJ09_08132</name>
</gene>
<keyword evidence="1" id="KW-0560">Oxidoreductase</keyword>
<dbReference type="KEGG" id="llu:AKJ09_08132"/>
<accession>A0A0K1Q6X4</accession>
<proteinExistence type="predicted"/>
<protein>
    <submittedName>
        <fullName evidence="3">Oxidoreductase</fullName>
    </submittedName>
</protein>
<dbReference type="InterPro" id="IPR023210">
    <property type="entry name" value="NADP_OxRdtase_dom"/>
</dbReference>
<dbReference type="CDD" id="cd19091">
    <property type="entry name" value="AKR_PsAKR"/>
    <property type="match status" value="1"/>
</dbReference>
<sequence>MEPEGGIGPPPRERRTEDEGETAMEYRRLGASGFKVPVLSLGTGTFGGRTEFFKHWGESDVKEATRLVDICLEAGLDMFDTADVYSGGQAEEILGKALEGRRPRAIVSTKVTFRNGPGPNDVGSSRFHLIRSVEASLRRLGTDYVDLLQLHGFDALTPIEETLGALDDLVRAGKIRYIGCSNFSGWHLMKSLAVSEKYGLARYVAHQAYYSLVGRDFEWELMPLALDQGVGTVVWSPLGWGRLTGKLRRGQPKPQNARIASQAMVEAGPPVPDEHLFKVVDAIDEVAEETGKTVPQIALNWLLQRPSVANVIIGARNEEQLRQNLEAVGWNLTPAQVAKLDAASATTPIYPYWHQKGFAERNPFPTP</sequence>
<evidence type="ECO:0000313" key="3">
    <source>
        <dbReference type="EMBL" id="AKV01469.1"/>
    </source>
</evidence>
<evidence type="ECO:0000259" key="2">
    <source>
        <dbReference type="Pfam" id="PF00248"/>
    </source>
</evidence>
<dbReference type="InterPro" id="IPR036812">
    <property type="entry name" value="NAD(P)_OxRdtase_dom_sf"/>
</dbReference>
<dbReference type="STRING" id="1391654.AKJ09_08132"/>
<dbReference type="PATRIC" id="fig|1391654.3.peg.8245"/>
<dbReference type="Gene3D" id="3.20.20.100">
    <property type="entry name" value="NADP-dependent oxidoreductase domain"/>
    <property type="match status" value="1"/>
</dbReference>
<evidence type="ECO:0000313" key="4">
    <source>
        <dbReference type="Proteomes" id="UP000064967"/>
    </source>
</evidence>
<feature type="domain" description="NADP-dependent oxidoreductase" evidence="2">
    <location>
        <begin position="39"/>
        <end position="343"/>
    </location>
</feature>
<dbReference type="EMBL" id="CP012333">
    <property type="protein sequence ID" value="AKV01469.1"/>
    <property type="molecule type" value="Genomic_DNA"/>
</dbReference>
<dbReference type="PANTHER" id="PTHR43364:SF18">
    <property type="entry name" value="OXIDOREDUCTASE"/>
    <property type="match status" value="1"/>
</dbReference>
<dbReference type="GO" id="GO:0005829">
    <property type="term" value="C:cytosol"/>
    <property type="evidence" value="ECO:0007669"/>
    <property type="project" value="UniProtKB-ARBA"/>
</dbReference>
<name>A0A0K1Q6X4_9BACT</name>
<dbReference type="AlphaFoldDB" id="A0A0K1Q6X4"/>
<dbReference type="Proteomes" id="UP000064967">
    <property type="component" value="Chromosome"/>
</dbReference>
<evidence type="ECO:0000256" key="1">
    <source>
        <dbReference type="ARBA" id="ARBA00023002"/>
    </source>
</evidence>
<dbReference type="FunFam" id="3.20.20.100:FF:000004">
    <property type="entry name" value="Oxidoreductase, aldo/keto reductase"/>
    <property type="match status" value="1"/>
</dbReference>
<keyword evidence="4" id="KW-1185">Reference proteome</keyword>